<dbReference type="PROSITE" id="PS00675">
    <property type="entry name" value="SIGMA54_INTERACT_1"/>
    <property type="match status" value="1"/>
</dbReference>
<dbReference type="EMBL" id="LPWH01000052">
    <property type="protein sequence ID" value="POR03580.1"/>
    <property type="molecule type" value="Genomic_DNA"/>
</dbReference>
<feature type="domain" description="Sigma-54 factor interaction" evidence="7">
    <location>
        <begin position="154"/>
        <end position="382"/>
    </location>
</feature>
<dbReference type="Pfam" id="PF00072">
    <property type="entry name" value="Response_reg"/>
    <property type="match status" value="1"/>
</dbReference>
<dbReference type="SMART" id="SM00448">
    <property type="entry name" value="REC"/>
    <property type="match status" value="1"/>
</dbReference>
<dbReference type="SUPFAM" id="SSF46689">
    <property type="entry name" value="Homeodomain-like"/>
    <property type="match status" value="1"/>
</dbReference>
<gene>
    <name evidence="9" type="ORF">AU468_04865</name>
</gene>
<dbReference type="InterPro" id="IPR002078">
    <property type="entry name" value="Sigma_54_int"/>
</dbReference>
<keyword evidence="5" id="KW-0597">Phosphoprotein</keyword>
<dbReference type="CDD" id="cd00156">
    <property type="entry name" value="REC"/>
    <property type="match status" value="1"/>
</dbReference>
<dbReference type="GO" id="GO:0005524">
    <property type="term" value="F:ATP binding"/>
    <property type="evidence" value="ECO:0007669"/>
    <property type="project" value="UniProtKB-KW"/>
</dbReference>
<dbReference type="InterPro" id="IPR009057">
    <property type="entry name" value="Homeodomain-like_sf"/>
</dbReference>
<dbReference type="GO" id="GO:0000160">
    <property type="term" value="P:phosphorelay signal transduction system"/>
    <property type="evidence" value="ECO:0007669"/>
    <property type="project" value="InterPro"/>
</dbReference>
<dbReference type="Gene3D" id="3.40.50.300">
    <property type="entry name" value="P-loop containing nucleotide triphosphate hydrolases"/>
    <property type="match status" value="1"/>
</dbReference>
<dbReference type="PANTHER" id="PTHR32071:SF13">
    <property type="entry name" value="RESPONSE REGULATOR HSFA"/>
    <property type="match status" value="1"/>
</dbReference>
<dbReference type="AlphaFoldDB" id="A0A2S4JVR2"/>
<dbReference type="Pfam" id="PF00158">
    <property type="entry name" value="Sigma54_activat"/>
    <property type="match status" value="1"/>
</dbReference>
<accession>A0A2S4JVR2</accession>
<dbReference type="InterPro" id="IPR027417">
    <property type="entry name" value="P-loop_NTPase"/>
</dbReference>
<evidence type="ECO:0000259" key="8">
    <source>
        <dbReference type="PROSITE" id="PS50110"/>
    </source>
</evidence>
<evidence type="ECO:0000256" key="2">
    <source>
        <dbReference type="ARBA" id="ARBA00022840"/>
    </source>
</evidence>
<evidence type="ECO:0000256" key="1">
    <source>
        <dbReference type="ARBA" id="ARBA00022741"/>
    </source>
</evidence>
<evidence type="ECO:0000259" key="7">
    <source>
        <dbReference type="PROSITE" id="PS50045"/>
    </source>
</evidence>
<feature type="domain" description="Response regulatory" evidence="8">
    <location>
        <begin position="7"/>
        <end position="122"/>
    </location>
</feature>
<dbReference type="PROSITE" id="PS50110">
    <property type="entry name" value="RESPONSE_REGULATORY"/>
    <property type="match status" value="1"/>
</dbReference>
<evidence type="ECO:0000256" key="6">
    <source>
        <dbReference type="SAM" id="MobiDB-lite"/>
    </source>
</evidence>
<keyword evidence="4" id="KW-0804">Transcription</keyword>
<keyword evidence="1" id="KW-0547">Nucleotide-binding</keyword>
<dbReference type="PROSITE" id="PS00688">
    <property type="entry name" value="SIGMA54_INTERACT_3"/>
    <property type="match status" value="1"/>
</dbReference>
<dbReference type="InterPro" id="IPR025662">
    <property type="entry name" value="Sigma_54_int_dom_ATP-bd_1"/>
</dbReference>
<dbReference type="PRINTS" id="PR01590">
    <property type="entry name" value="HTHFIS"/>
</dbReference>
<keyword evidence="2" id="KW-0067">ATP-binding</keyword>
<dbReference type="PROSITE" id="PS50045">
    <property type="entry name" value="SIGMA54_INTERACT_4"/>
    <property type="match status" value="1"/>
</dbReference>
<feature type="modified residue" description="4-aspartylphosphate" evidence="5">
    <location>
        <position position="57"/>
    </location>
</feature>
<evidence type="ECO:0000313" key="10">
    <source>
        <dbReference type="Proteomes" id="UP000237350"/>
    </source>
</evidence>
<feature type="compositionally biased region" description="Gly residues" evidence="6">
    <location>
        <begin position="404"/>
        <end position="416"/>
    </location>
</feature>
<sequence length="528" mass="56827">MKRTSPAILLVDDDPVALEIIQGILHANGFGNVELCSESVQALEMVRTRSVAVMLLDLFMPKLSGFEVLQQMVQDFPDIPVIVLTSDDTIDAAVRCMKIGAFDFMTKPVNRHRLASAVNHALRVRELEERLVLFGQEPPQEPPGPRDPETFAEIITRSPRMQAIFRYIEAIAASPKAVLITGESGTGKELLARAIHRSGDREGPFVAVNVAGLDDVLFSDTLFGHLRGAFTGADRPRAGLVERARGGTLFLDEIGDLEPLSQVKLLRLIQEGEYYPLGSDEPRRASIRIVAATNADLLERQHRGTFRKDLYYRLVSHRLGVPALRERREDIPLLVSHFVAEAASDLGDPPPVVPDEVLRFLVRADYPGNIRELQAIVADAVSRPRKGEVSLAVIEEYFQAAREGGSGAGSGSGGARAPGDRAPGAALSGEAASGSSASATPLAPGESFGGSSGGLPGGGGESAPEEAAPSERLSWSGPFPMLEEAERFLITEALRRCQNNQTAAARLLGVSQSTLSRWLQKNGPIQNA</sequence>
<evidence type="ECO:0008006" key="11">
    <source>
        <dbReference type="Google" id="ProtNLM"/>
    </source>
</evidence>
<dbReference type="Gene3D" id="1.10.10.60">
    <property type="entry name" value="Homeodomain-like"/>
    <property type="match status" value="1"/>
</dbReference>
<dbReference type="SUPFAM" id="SSF52540">
    <property type="entry name" value="P-loop containing nucleoside triphosphate hydrolases"/>
    <property type="match status" value="1"/>
</dbReference>
<dbReference type="CDD" id="cd00009">
    <property type="entry name" value="AAA"/>
    <property type="match status" value="1"/>
</dbReference>
<dbReference type="FunFam" id="3.40.50.300:FF:000006">
    <property type="entry name" value="DNA-binding transcriptional regulator NtrC"/>
    <property type="match status" value="1"/>
</dbReference>
<feature type="compositionally biased region" description="Low complexity" evidence="6">
    <location>
        <begin position="417"/>
        <end position="446"/>
    </location>
</feature>
<feature type="compositionally biased region" description="Gly residues" evidence="6">
    <location>
        <begin position="447"/>
        <end position="461"/>
    </location>
</feature>
<reference evidence="10" key="1">
    <citation type="submission" date="2015-12" db="EMBL/GenBank/DDBJ databases">
        <authorList>
            <person name="Lodha T.D."/>
            <person name="Chintalapati S."/>
            <person name="Chintalapati V.R."/>
            <person name="Sravanthi T."/>
        </authorList>
    </citation>
    <scope>NUCLEOTIDE SEQUENCE [LARGE SCALE GENOMIC DNA]</scope>
    <source>
        <strain evidence="10">JC133</strain>
    </source>
</reference>
<dbReference type="InterPro" id="IPR003593">
    <property type="entry name" value="AAA+_ATPase"/>
</dbReference>
<dbReference type="SUPFAM" id="SSF52172">
    <property type="entry name" value="CheY-like"/>
    <property type="match status" value="1"/>
</dbReference>
<dbReference type="InterPro" id="IPR058031">
    <property type="entry name" value="AAA_lid_NorR"/>
</dbReference>
<feature type="region of interest" description="Disordered" evidence="6">
    <location>
        <begin position="403"/>
        <end position="477"/>
    </location>
</feature>
<dbReference type="InterPro" id="IPR001789">
    <property type="entry name" value="Sig_transdc_resp-reg_receiver"/>
</dbReference>
<dbReference type="OrthoDB" id="9803970at2"/>
<keyword evidence="3" id="KW-0805">Transcription regulation</keyword>
<evidence type="ECO:0000256" key="4">
    <source>
        <dbReference type="ARBA" id="ARBA00023163"/>
    </source>
</evidence>
<comment type="caution">
    <text evidence="9">The sequence shown here is derived from an EMBL/GenBank/DDBJ whole genome shotgun (WGS) entry which is preliminary data.</text>
</comment>
<evidence type="ECO:0000313" key="9">
    <source>
        <dbReference type="EMBL" id="POR03580.1"/>
    </source>
</evidence>
<dbReference type="InterPro" id="IPR011006">
    <property type="entry name" value="CheY-like_superfamily"/>
</dbReference>
<evidence type="ECO:0000256" key="3">
    <source>
        <dbReference type="ARBA" id="ARBA00023015"/>
    </source>
</evidence>
<keyword evidence="10" id="KW-1185">Reference proteome</keyword>
<protein>
    <recommendedName>
        <fullName evidence="11">Two-component system response regulator</fullName>
    </recommendedName>
</protein>
<dbReference type="RefSeq" id="WP_146049398.1">
    <property type="nucleotide sequence ID" value="NZ_LPWH01000052.1"/>
</dbReference>
<dbReference type="Pfam" id="PF25601">
    <property type="entry name" value="AAA_lid_14"/>
    <property type="match status" value="1"/>
</dbReference>
<dbReference type="InterPro" id="IPR025944">
    <property type="entry name" value="Sigma_54_int_dom_CS"/>
</dbReference>
<organism evidence="9 10">
    <name type="scientific">Alkalispirochaeta sphaeroplastigenens</name>
    <dbReference type="NCBI Taxonomy" id="1187066"/>
    <lineage>
        <taxon>Bacteria</taxon>
        <taxon>Pseudomonadati</taxon>
        <taxon>Spirochaetota</taxon>
        <taxon>Spirochaetia</taxon>
        <taxon>Spirochaetales</taxon>
        <taxon>Spirochaetaceae</taxon>
        <taxon>Alkalispirochaeta</taxon>
    </lineage>
</organism>
<proteinExistence type="predicted"/>
<dbReference type="Pfam" id="PF02954">
    <property type="entry name" value="HTH_8"/>
    <property type="match status" value="1"/>
</dbReference>
<dbReference type="Gene3D" id="1.10.8.60">
    <property type="match status" value="1"/>
</dbReference>
<dbReference type="Proteomes" id="UP000237350">
    <property type="component" value="Unassembled WGS sequence"/>
</dbReference>
<dbReference type="GO" id="GO:0006355">
    <property type="term" value="P:regulation of DNA-templated transcription"/>
    <property type="evidence" value="ECO:0007669"/>
    <property type="project" value="InterPro"/>
</dbReference>
<dbReference type="SMART" id="SM00382">
    <property type="entry name" value="AAA"/>
    <property type="match status" value="1"/>
</dbReference>
<dbReference type="InterPro" id="IPR002197">
    <property type="entry name" value="HTH_Fis"/>
</dbReference>
<name>A0A2S4JVR2_9SPIO</name>
<dbReference type="Gene3D" id="3.40.50.2300">
    <property type="match status" value="1"/>
</dbReference>
<dbReference type="GO" id="GO:0043565">
    <property type="term" value="F:sequence-specific DNA binding"/>
    <property type="evidence" value="ECO:0007669"/>
    <property type="project" value="InterPro"/>
</dbReference>
<evidence type="ECO:0000256" key="5">
    <source>
        <dbReference type="PROSITE-ProRule" id="PRU00169"/>
    </source>
</evidence>
<dbReference type="PANTHER" id="PTHR32071">
    <property type="entry name" value="TRANSCRIPTIONAL REGULATORY PROTEIN"/>
    <property type="match status" value="1"/>
</dbReference>